<sequence>ALTIAKLTVDQINYVISQIPQQNQSYKSRGRDLEGHNHMITAS</sequence>
<comment type="caution">
    <text evidence="1">The sequence shown here is derived from an EMBL/GenBank/DDBJ whole genome shotgun (WGS) entry which is preliminary data.</text>
</comment>
<protein>
    <submittedName>
        <fullName evidence="1">34175_t:CDS:1</fullName>
    </submittedName>
</protein>
<accession>A0ACA9S3M6</accession>
<evidence type="ECO:0000313" key="2">
    <source>
        <dbReference type="Proteomes" id="UP000789920"/>
    </source>
</evidence>
<reference evidence="1" key="1">
    <citation type="submission" date="2021-06" db="EMBL/GenBank/DDBJ databases">
        <authorList>
            <person name="Kallberg Y."/>
            <person name="Tangrot J."/>
            <person name="Rosling A."/>
        </authorList>
    </citation>
    <scope>NUCLEOTIDE SEQUENCE</scope>
    <source>
        <strain evidence="1">MA461A</strain>
    </source>
</reference>
<proteinExistence type="predicted"/>
<organism evidence="1 2">
    <name type="scientific">Racocetra persica</name>
    <dbReference type="NCBI Taxonomy" id="160502"/>
    <lineage>
        <taxon>Eukaryota</taxon>
        <taxon>Fungi</taxon>
        <taxon>Fungi incertae sedis</taxon>
        <taxon>Mucoromycota</taxon>
        <taxon>Glomeromycotina</taxon>
        <taxon>Glomeromycetes</taxon>
        <taxon>Diversisporales</taxon>
        <taxon>Gigasporaceae</taxon>
        <taxon>Racocetra</taxon>
    </lineage>
</organism>
<name>A0ACA9S3M6_9GLOM</name>
<evidence type="ECO:0000313" key="1">
    <source>
        <dbReference type="EMBL" id="CAG8822651.1"/>
    </source>
</evidence>
<gene>
    <name evidence="1" type="ORF">RPERSI_LOCUS25853</name>
</gene>
<dbReference type="Proteomes" id="UP000789920">
    <property type="component" value="Unassembled WGS sequence"/>
</dbReference>
<keyword evidence="2" id="KW-1185">Reference proteome</keyword>
<dbReference type="EMBL" id="CAJVQC010086535">
    <property type="protein sequence ID" value="CAG8822651.1"/>
    <property type="molecule type" value="Genomic_DNA"/>
</dbReference>
<feature type="non-terminal residue" evidence="1">
    <location>
        <position position="1"/>
    </location>
</feature>